<comment type="similarity">
    <text evidence="1">Belongs to the transferase hexapeptide repeat family.</text>
</comment>
<dbReference type="Gene3D" id="2.160.10.10">
    <property type="entry name" value="Hexapeptide repeat proteins"/>
    <property type="match status" value="1"/>
</dbReference>
<evidence type="ECO:0000256" key="1">
    <source>
        <dbReference type="ARBA" id="ARBA00007274"/>
    </source>
</evidence>
<proteinExistence type="inferred from homology"/>
<reference evidence="6" key="1">
    <citation type="journal article" date="2019" name="Int. J. Syst. Evol. Microbiol.">
        <title>The Global Catalogue of Microorganisms (GCM) 10K type strain sequencing project: providing services to taxonomists for standard genome sequencing and annotation.</title>
        <authorList>
            <consortium name="The Broad Institute Genomics Platform"/>
            <consortium name="The Broad Institute Genome Sequencing Center for Infectious Disease"/>
            <person name="Wu L."/>
            <person name="Ma J."/>
        </authorList>
    </citation>
    <scope>NUCLEOTIDE SEQUENCE [LARGE SCALE GENOMIC DNA]</scope>
    <source>
        <strain evidence="6">JCM 18198</strain>
    </source>
</reference>
<dbReference type="InterPro" id="IPR018357">
    <property type="entry name" value="Hexapep_transf_CS"/>
</dbReference>
<evidence type="ECO:0000313" key="6">
    <source>
        <dbReference type="Proteomes" id="UP001500141"/>
    </source>
</evidence>
<evidence type="ECO:0000259" key="4">
    <source>
        <dbReference type="Pfam" id="PF17836"/>
    </source>
</evidence>
<dbReference type="InterPro" id="IPR020019">
    <property type="entry name" value="AcTrfase_PglD-like"/>
</dbReference>
<feature type="domain" description="PglD N-terminal" evidence="4">
    <location>
        <begin position="3"/>
        <end position="84"/>
    </location>
</feature>
<protein>
    <submittedName>
        <fullName evidence="5">Acetyltransferase</fullName>
    </submittedName>
</protein>
<evidence type="ECO:0000313" key="5">
    <source>
        <dbReference type="EMBL" id="GAA4771902.1"/>
    </source>
</evidence>
<dbReference type="CDD" id="cd03360">
    <property type="entry name" value="LbH_AT_putative"/>
    <property type="match status" value="1"/>
</dbReference>
<keyword evidence="6" id="KW-1185">Reference proteome</keyword>
<dbReference type="EMBL" id="BAABIP010000018">
    <property type="protein sequence ID" value="GAA4771902.1"/>
    <property type="molecule type" value="Genomic_DNA"/>
</dbReference>
<organism evidence="5 6">
    <name type="scientific">Flavobacterium hankyongi</name>
    <dbReference type="NCBI Taxonomy" id="1176532"/>
    <lineage>
        <taxon>Bacteria</taxon>
        <taxon>Pseudomonadati</taxon>
        <taxon>Bacteroidota</taxon>
        <taxon>Flavobacteriia</taxon>
        <taxon>Flavobacteriales</taxon>
        <taxon>Flavobacteriaceae</taxon>
        <taxon>Flavobacterium</taxon>
    </lineage>
</organism>
<comment type="caution">
    <text evidence="5">The sequence shown here is derived from an EMBL/GenBank/DDBJ whole genome shotgun (WGS) entry which is preliminary data.</text>
</comment>
<dbReference type="SUPFAM" id="SSF51161">
    <property type="entry name" value="Trimeric LpxA-like enzymes"/>
    <property type="match status" value="1"/>
</dbReference>
<evidence type="ECO:0000256" key="2">
    <source>
        <dbReference type="ARBA" id="ARBA00022679"/>
    </source>
</evidence>
<name>A0ABP9A157_9FLAO</name>
<dbReference type="NCBIfam" id="TIGR03570">
    <property type="entry name" value="NeuD_NnaD"/>
    <property type="match status" value="1"/>
</dbReference>
<dbReference type="RefSeq" id="WP_264544640.1">
    <property type="nucleotide sequence ID" value="NZ_BAABIP010000018.1"/>
</dbReference>
<gene>
    <name evidence="5" type="ORF">GCM10023230_22840</name>
</gene>
<dbReference type="Gene3D" id="3.40.50.20">
    <property type="match status" value="1"/>
</dbReference>
<dbReference type="PROSITE" id="PS00101">
    <property type="entry name" value="HEXAPEP_TRANSFERASES"/>
    <property type="match status" value="1"/>
</dbReference>
<dbReference type="Proteomes" id="UP001500141">
    <property type="component" value="Unassembled WGS sequence"/>
</dbReference>
<accession>A0ABP9A157</accession>
<dbReference type="InterPro" id="IPR041561">
    <property type="entry name" value="PglD_N"/>
</dbReference>
<sequence>MEKIVIVGAGGFGREVKIIIDAINEIERKYEFLGFYDDGFALDTLVNGFPVLGGIADLNSVSDSISVAVAIGNPIVKSKLLSQLSNNKLTFPTLIHPSAIISKDYVVIEKGCIICAGNIITCNIKIEKFTILNLFCTVGHDTIIGAYSSFMPSVNISGEVKIGECVYVGTGAKIINQLHIGNGTIVGAGAVVSKSLPENCTAVGIPAKPIKFHTNE</sequence>
<dbReference type="PANTHER" id="PTHR43300">
    <property type="entry name" value="ACETYLTRANSFERASE"/>
    <property type="match status" value="1"/>
</dbReference>
<evidence type="ECO:0000256" key="3">
    <source>
        <dbReference type="ARBA" id="ARBA00022737"/>
    </source>
</evidence>
<keyword evidence="2" id="KW-0808">Transferase</keyword>
<dbReference type="PANTHER" id="PTHR43300:SF7">
    <property type="entry name" value="UDP-N-ACETYLBACILLOSAMINE N-ACETYLTRANSFERASE"/>
    <property type="match status" value="1"/>
</dbReference>
<dbReference type="InterPro" id="IPR011004">
    <property type="entry name" value="Trimer_LpxA-like_sf"/>
</dbReference>
<dbReference type="InterPro" id="IPR050179">
    <property type="entry name" value="Trans_hexapeptide_repeat"/>
</dbReference>
<dbReference type="Pfam" id="PF17836">
    <property type="entry name" value="PglD_N"/>
    <property type="match status" value="1"/>
</dbReference>
<keyword evidence="3" id="KW-0677">Repeat</keyword>